<dbReference type="OrthoDB" id="5877963at2759"/>
<comment type="subcellular location">
    <subcellularLocation>
        <location evidence="1 9">Membrane</location>
        <topology evidence="1 9">Multi-pass membrane protein</topology>
    </subcellularLocation>
</comment>
<reference evidence="10" key="1">
    <citation type="submission" date="2021-02" db="EMBL/GenBank/DDBJ databases">
        <authorList>
            <person name="Bekaert M."/>
        </authorList>
    </citation>
    <scope>NUCLEOTIDE SEQUENCE</scope>
    <source>
        <strain evidence="10">IoA-00</strain>
    </source>
</reference>
<evidence type="ECO:0000313" key="10">
    <source>
        <dbReference type="EMBL" id="CAF2985094.1"/>
    </source>
</evidence>
<name>A0A7R8HBD5_LEPSM</name>
<evidence type="ECO:0000256" key="5">
    <source>
        <dbReference type="ARBA" id="ARBA00022847"/>
    </source>
</evidence>
<accession>A0A7R8HBD5</accession>
<dbReference type="Proteomes" id="UP000675881">
    <property type="component" value="Chromosome 6"/>
</dbReference>
<keyword evidence="8" id="KW-0325">Glycoprotein</keyword>
<dbReference type="SUPFAM" id="SSF118215">
    <property type="entry name" value="Proton glutamate symport protein"/>
    <property type="match status" value="1"/>
</dbReference>
<proteinExistence type="inferred from homology"/>
<sequence>MGVIGGLLLRTVDLSPDSIMLLSYPGELFMRLLKLMILPLIIASLITGSASLNAKINGIVALRTIVYFITTSLISALIGLILVLIIHPGNSETKNLLGDGTTKEQKLDIMDNFLDLGRNLLPDNIFKASFQTSHTSYIGVNGTDVQRKVAYREGTNTLGIIFFCLTFGTVLGSLGKKGHLVVEFFSVIDEAIMKMVYGIMWISPIGIGSVICAKILSVQNLGVVMSQLGLFIVTVTSGLFIYQFTVLQFIYFLFVRKNPFKFWWGCFQSWMTAFATASTAAALPVSFRVMKENKVDPRISKFVLPIGATVNMDGTALFVTTASIFIAQMNNIPLDGGQLATIVLTSTATSVAAASVPSAALVLMLIVLTAIDAPVQDVSLLWTIDWFVDRCRTTNNLLGDLYGAAVVEALSKKELEAMDAAEKSNKTVVDVESLIPDGNESILIKGSMTDYDESLTGSINGSSVEVPDVIIIDK</sequence>
<feature type="transmembrane region" description="Helical" evidence="9">
    <location>
        <begin position="32"/>
        <end position="52"/>
    </location>
</feature>
<evidence type="ECO:0000256" key="3">
    <source>
        <dbReference type="ARBA" id="ARBA00022448"/>
    </source>
</evidence>
<dbReference type="GO" id="GO:0015501">
    <property type="term" value="F:glutamate:sodium symporter activity"/>
    <property type="evidence" value="ECO:0007669"/>
    <property type="project" value="TreeGrafter"/>
</dbReference>
<evidence type="ECO:0000256" key="9">
    <source>
        <dbReference type="RuleBase" id="RU361216"/>
    </source>
</evidence>
<evidence type="ECO:0000256" key="8">
    <source>
        <dbReference type="ARBA" id="ARBA00023180"/>
    </source>
</evidence>
<dbReference type="GO" id="GO:0005886">
    <property type="term" value="C:plasma membrane"/>
    <property type="evidence" value="ECO:0007669"/>
    <property type="project" value="TreeGrafter"/>
</dbReference>
<feature type="transmembrane region" description="Helical" evidence="9">
    <location>
        <begin position="267"/>
        <end position="290"/>
    </location>
</feature>
<keyword evidence="7 9" id="KW-0472">Membrane</keyword>
<dbReference type="PANTHER" id="PTHR11958:SF111">
    <property type="entry name" value="AMINO ACID TRANSPORTER"/>
    <property type="match status" value="1"/>
</dbReference>
<evidence type="ECO:0000256" key="1">
    <source>
        <dbReference type="ARBA" id="ARBA00004141"/>
    </source>
</evidence>
<dbReference type="PANTHER" id="PTHR11958">
    <property type="entry name" value="SODIUM/DICARBOXYLATE SYMPORTER-RELATED"/>
    <property type="match status" value="1"/>
</dbReference>
<feature type="transmembrane region" description="Helical" evidence="9">
    <location>
        <begin position="64"/>
        <end position="86"/>
    </location>
</feature>
<feature type="transmembrane region" description="Helical" evidence="9">
    <location>
        <begin position="195"/>
        <end position="216"/>
    </location>
</feature>
<dbReference type="PROSITE" id="PS00713">
    <property type="entry name" value="NA_DICARBOXYL_SYMP_1"/>
    <property type="match status" value="1"/>
</dbReference>
<feature type="transmembrane region" description="Helical" evidence="9">
    <location>
        <begin position="157"/>
        <end position="175"/>
    </location>
</feature>
<evidence type="ECO:0000256" key="6">
    <source>
        <dbReference type="ARBA" id="ARBA00022989"/>
    </source>
</evidence>
<evidence type="ECO:0000313" key="11">
    <source>
        <dbReference type="Proteomes" id="UP000675881"/>
    </source>
</evidence>
<dbReference type="Pfam" id="PF00375">
    <property type="entry name" value="SDF"/>
    <property type="match status" value="1"/>
</dbReference>
<dbReference type="GO" id="GO:0015175">
    <property type="term" value="F:neutral L-amino acid transmembrane transporter activity"/>
    <property type="evidence" value="ECO:0007669"/>
    <property type="project" value="TreeGrafter"/>
</dbReference>
<keyword evidence="11" id="KW-1185">Reference proteome</keyword>
<dbReference type="InterPro" id="IPR018107">
    <property type="entry name" value="Na-dicarboxylate_symporter_CS"/>
</dbReference>
<comment type="similarity">
    <text evidence="2 9">Belongs to the dicarboxylate/amino acid:cation symporter (DAACS) (TC 2.A.23) family.</text>
</comment>
<evidence type="ECO:0000256" key="4">
    <source>
        <dbReference type="ARBA" id="ARBA00022692"/>
    </source>
</evidence>
<gene>
    <name evidence="10" type="ORF">LSAA_12480</name>
</gene>
<dbReference type="Gene3D" id="1.10.3860.10">
    <property type="entry name" value="Sodium:dicarboxylate symporter"/>
    <property type="match status" value="1"/>
</dbReference>
<protein>
    <recommendedName>
        <fullName evidence="9">Amino acid transporter</fullName>
    </recommendedName>
</protein>
<keyword evidence="3 9" id="KW-0813">Transport</keyword>
<feature type="transmembrane region" description="Helical" evidence="9">
    <location>
        <begin position="302"/>
        <end position="327"/>
    </location>
</feature>
<keyword evidence="5 9" id="KW-0769">Symport</keyword>
<keyword evidence="6 9" id="KW-1133">Transmembrane helix</keyword>
<dbReference type="EMBL" id="HG994585">
    <property type="protein sequence ID" value="CAF2985094.1"/>
    <property type="molecule type" value="Genomic_DNA"/>
</dbReference>
<dbReference type="PRINTS" id="PR00173">
    <property type="entry name" value="EDTRNSPORT"/>
</dbReference>
<dbReference type="AlphaFoldDB" id="A0A7R8HBD5"/>
<dbReference type="InterPro" id="IPR036458">
    <property type="entry name" value="Na:dicarbo_symporter_sf"/>
</dbReference>
<dbReference type="GO" id="GO:0005313">
    <property type="term" value="F:L-glutamate transmembrane transporter activity"/>
    <property type="evidence" value="ECO:0007669"/>
    <property type="project" value="TreeGrafter"/>
</dbReference>
<evidence type="ECO:0000256" key="7">
    <source>
        <dbReference type="ARBA" id="ARBA00023136"/>
    </source>
</evidence>
<dbReference type="InterPro" id="IPR001991">
    <property type="entry name" value="Na-dicarboxylate_symporter"/>
</dbReference>
<feature type="transmembrane region" description="Helical" evidence="9">
    <location>
        <begin position="347"/>
        <end position="371"/>
    </location>
</feature>
<evidence type="ECO:0000256" key="2">
    <source>
        <dbReference type="ARBA" id="ARBA00006148"/>
    </source>
</evidence>
<feature type="transmembrane region" description="Helical" evidence="9">
    <location>
        <begin position="228"/>
        <end position="255"/>
    </location>
</feature>
<dbReference type="InterPro" id="IPR050746">
    <property type="entry name" value="DAACS"/>
</dbReference>
<organism evidence="10 11">
    <name type="scientific">Lepeophtheirus salmonis</name>
    <name type="common">Salmon louse</name>
    <name type="synonym">Caligus salmonis</name>
    <dbReference type="NCBI Taxonomy" id="72036"/>
    <lineage>
        <taxon>Eukaryota</taxon>
        <taxon>Metazoa</taxon>
        <taxon>Ecdysozoa</taxon>
        <taxon>Arthropoda</taxon>
        <taxon>Crustacea</taxon>
        <taxon>Multicrustacea</taxon>
        <taxon>Hexanauplia</taxon>
        <taxon>Copepoda</taxon>
        <taxon>Siphonostomatoida</taxon>
        <taxon>Caligidae</taxon>
        <taxon>Lepeophtheirus</taxon>
    </lineage>
</organism>
<keyword evidence="4 9" id="KW-0812">Transmembrane</keyword>